<evidence type="ECO:0000256" key="1">
    <source>
        <dbReference type="ARBA" id="ARBA00022598"/>
    </source>
</evidence>
<feature type="domain" description="AMP-binding enzyme C-terminal" evidence="3">
    <location>
        <begin position="469"/>
        <end position="547"/>
    </location>
</feature>
<sequence>MPDSATLPDSAILKATAHVDSFARDNLPPREQWPEIDLTGVPELGAYPEWLNCASELLDRQAEVHGDRPAFRTETMVWTYRELREKVDRIAHVLVDDLGVVPGNRVLLRAPNNPMYVACWFAVMKVGAVAVATMPLLRWRELTFMAQKARIHVALCDSRLAEEMEQTLQRSDDLKRVVYFNGGGSAADDLPDGLEALMATKPPRFQTVRTAAEDVCLIAFTSGTTGQPKGCMHFHRDIMAVCDTFNRYVLRPGPDDIFTGSPPIAFTFGLGAQVLFPMHAGASTLLVEQYNPTKTLEMIQRHGVTVLFTAPTAYRSMLDLLGGYDLSSLKQCVSAGETLPKPTWDAWYESTGIRIIDGLGSTEMLHIFIATAGDEIRPGATGRAIPGFQACIFDAEGRPAPPNTVGRLAIRGPTGCRYLDNAERQQSYVQQGWNFTGDSYMADEDGYYWYQARTDDMIISAGYNISGPEVEAVLLLHDKVRDCAVIGAPDAARGQIVKAFVVLREGVDPSPELARELQDFAKAEIAPYKYPRAIEFVTDLPRTQTGKVQRFVLREQEAG</sequence>
<keyword evidence="1" id="KW-0436">Ligase</keyword>
<dbReference type="Gene3D" id="3.30.300.30">
    <property type="match status" value="1"/>
</dbReference>
<dbReference type="Pfam" id="PF00501">
    <property type="entry name" value="AMP-binding"/>
    <property type="match status" value="1"/>
</dbReference>
<dbReference type="InterPro" id="IPR025110">
    <property type="entry name" value="AMP-bd_C"/>
</dbReference>
<dbReference type="Gene3D" id="3.40.50.12780">
    <property type="entry name" value="N-terminal domain of ligase-like"/>
    <property type="match status" value="1"/>
</dbReference>
<accession>A0ABV7KWL1</accession>
<dbReference type="SUPFAM" id="SSF56801">
    <property type="entry name" value="Acetyl-CoA synthetase-like"/>
    <property type="match status" value="1"/>
</dbReference>
<evidence type="ECO:0000313" key="5">
    <source>
        <dbReference type="Proteomes" id="UP001595528"/>
    </source>
</evidence>
<dbReference type="PROSITE" id="PS00455">
    <property type="entry name" value="AMP_BINDING"/>
    <property type="match status" value="1"/>
</dbReference>
<proteinExistence type="predicted"/>
<dbReference type="InterPro" id="IPR000873">
    <property type="entry name" value="AMP-dep_synth/lig_dom"/>
</dbReference>
<dbReference type="RefSeq" id="WP_379898873.1">
    <property type="nucleotide sequence ID" value="NZ_JBHRTR010000015.1"/>
</dbReference>
<protein>
    <submittedName>
        <fullName evidence="4">AMP-binding protein</fullName>
    </submittedName>
</protein>
<dbReference type="InterPro" id="IPR020845">
    <property type="entry name" value="AMP-binding_CS"/>
</dbReference>
<organism evidence="4 5">
    <name type="scientific">Marinibaculum pumilum</name>
    <dbReference type="NCBI Taxonomy" id="1766165"/>
    <lineage>
        <taxon>Bacteria</taxon>
        <taxon>Pseudomonadati</taxon>
        <taxon>Pseudomonadota</taxon>
        <taxon>Alphaproteobacteria</taxon>
        <taxon>Rhodospirillales</taxon>
        <taxon>Rhodospirillaceae</taxon>
        <taxon>Marinibaculum</taxon>
    </lineage>
</organism>
<reference evidence="5" key="1">
    <citation type="journal article" date="2019" name="Int. J. Syst. Evol. Microbiol.">
        <title>The Global Catalogue of Microorganisms (GCM) 10K type strain sequencing project: providing services to taxonomists for standard genome sequencing and annotation.</title>
        <authorList>
            <consortium name="The Broad Institute Genomics Platform"/>
            <consortium name="The Broad Institute Genome Sequencing Center for Infectious Disease"/>
            <person name="Wu L."/>
            <person name="Ma J."/>
        </authorList>
    </citation>
    <scope>NUCLEOTIDE SEQUENCE [LARGE SCALE GENOMIC DNA]</scope>
    <source>
        <strain evidence="5">KCTC 42964</strain>
    </source>
</reference>
<dbReference type="Pfam" id="PF13193">
    <property type="entry name" value="AMP-binding_C"/>
    <property type="match status" value="1"/>
</dbReference>
<name>A0ABV7KWL1_9PROT</name>
<dbReference type="Proteomes" id="UP001595528">
    <property type="component" value="Unassembled WGS sequence"/>
</dbReference>
<evidence type="ECO:0000259" key="3">
    <source>
        <dbReference type="Pfam" id="PF13193"/>
    </source>
</evidence>
<dbReference type="PANTHER" id="PTHR43352:SF1">
    <property type="entry name" value="ANTHRANILATE--COA LIGASE"/>
    <property type="match status" value="1"/>
</dbReference>
<evidence type="ECO:0000259" key="2">
    <source>
        <dbReference type="Pfam" id="PF00501"/>
    </source>
</evidence>
<keyword evidence="5" id="KW-1185">Reference proteome</keyword>
<dbReference type="PANTHER" id="PTHR43352">
    <property type="entry name" value="ACETYL-COA SYNTHETASE"/>
    <property type="match status" value="1"/>
</dbReference>
<dbReference type="InterPro" id="IPR042099">
    <property type="entry name" value="ANL_N_sf"/>
</dbReference>
<feature type="domain" description="AMP-dependent synthetase/ligase" evidence="2">
    <location>
        <begin position="58"/>
        <end position="414"/>
    </location>
</feature>
<comment type="caution">
    <text evidence="4">The sequence shown here is derived from an EMBL/GenBank/DDBJ whole genome shotgun (WGS) entry which is preliminary data.</text>
</comment>
<dbReference type="EMBL" id="JBHRTR010000015">
    <property type="protein sequence ID" value="MFC3226750.1"/>
    <property type="molecule type" value="Genomic_DNA"/>
</dbReference>
<gene>
    <name evidence="4" type="ORF">ACFOGJ_05880</name>
</gene>
<evidence type="ECO:0000313" key="4">
    <source>
        <dbReference type="EMBL" id="MFC3226750.1"/>
    </source>
</evidence>
<dbReference type="InterPro" id="IPR045851">
    <property type="entry name" value="AMP-bd_C_sf"/>
</dbReference>